<dbReference type="Pfam" id="PF00015">
    <property type="entry name" value="MCPsignal"/>
    <property type="match status" value="1"/>
</dbReference>
<evidence type="ECO:0000259" key="9">
    <source>
        <dbReference type="PROSITE" id="PS50885"/>
    </source>
</evidence>
<dbReference type="SMART" id="SM00283">
    <property type="entry name" value="MA"/>
    <property type="match status" value="1"/>
</dbReference>
<dbReference type="PROSITE" id="PS50111">
    <property type="entry name" value="CHEMOTAXIS_TRANSDUC_2"/>
    <property type="match status" value="1"/>
</dbReference>
<dbReference type="SUPFAM" id="SSF58104">
    <property type="entry name" value="Methyl-accepting chemotaxis protein (MCP) signaling domain"/>
    <property type="match status" value="1"/>
</dbReference>
<evidence type="ECO:0000256" key="3">
    <source>
        <dbReference type="ARBA" id="ARBA00023224"/>
    </source>
</evidence>
<feature type="domain" description="HAMP" evidence="9">
    <location>
        <begin position="211"/>
        <end position="265"/>
    </location>
</feature>
<dbReference type="Proteomes" id="UP001501337">
    <property type="component" value="Unassembled WGS sequence"/>
</dbReference>
<protein>
    <recommendedName>
        <fullName evidence="12">Methyl-accepting chemotaxis protein</fullName>
    </recommendedName>
</protein>
<keyword evidence="2" id="KW-1003">Cell membrane</keyword>
<keyword evidence="6" id="KW-0812">Transmembrane</keyword>
<dbReference type="SMART" id="SM00304">
    <property type="entry name" value="HAMP"/>
    <property type="match status" value="1"/>
</dbReference>
<keyword evidence="6" id="KW-0472">Membrane</keyword>
<dbReference type="InterPro" id="IPR004089">
    <property type="entry name" value="MCPsignal_dom"/>
</dbReference>
<keyword evidence="2" id="KW-0997">Cell inner membrane</keyword>
<dbReference type="RefSeq" id="WP_344805922.1">
    <property type="nucleotide sequence ID" value="NZ_BAABBO010000009.1"/>
</dbReference>
<evidence type="ECO:0000313" key="10">
    <source>
        <dbReference type="EMBL" id="GAA3962308.1"/>
    </source>
</evidence>
<sequence length="542" mass="58449">MNWYHKLPIAYKILTVPVIGSLGFIVYLLLNLDTASGNASRLAAVQQVQFPLLQLSERAIVRVDRIKETFASAVSTGDTDSLLAADRMRQDMEADFKEARQLASQAETDVNTVNALTTQFQEYYKSARDITAGLVSGDIDFATLGDRSEAMTRQLQTLDTDLAAFREKQFAQFTGSLQQADEAAQSAVQLGIIIGLVMITILFAISIPIASGIRRNIVGVVASLKSIAQDNGDLTVRLKTPSKDEIGDLVFWFNNFMDKLQGVIRRVVDSALPLNELAGNLNNLMIELNKTVESQSASSNRAKMAVEDMNVNVSAVVTNASGAASAAEEADKAAQYGHGVVKKTVSSIERLSGDVADASEVIRKLEKDAEKVSIVVDVIRGIADQTNLLALNAAIEAARAGEQGRGFAVVADEVRSLASKTQESTEEINRTIEQLQTASQNAVTVMRKGSEQAAESVSTAESAGQSLLAITEIISKINSMNGEIAEATNHQQDISRSIVSNVADIHDRTEETSQRSLQLGRVAADLGMLASQLDEIARQFKI</sequence>
<dbReference type="CDD" id="cd06225">
    <property type="entry name" value="HAMP"/>
    <property type="match status" value="1"/>
</dbReference>
<proteinExistence type="inferred from homology"/>
<dbReference type="PROSITE" id="PS50885">
    <property type="entry name" value="HAMP"/>
    <property type="match status" value="1"/>
</dbReference>
<dbReference type="EMBL" id="BAABBO010000009">
    <property type="protein sequence ID" value="GAA3962308.1"/>
    <property type="molecule type" value="Genomic_DNA"/>
</dbReference>
<dbReference type="CDD" id="cd11386">
    <property type="entry name" value="MCP_signal"/>
    <property type="match status" value="1"/>
</dbReference>
<dbReference type="InterPro" id="IPR000727">
    <property type="entry name" value="T_SNARE_dom"/>
</dbReference>
<evidence type="ECO:0000256" key="6">
    <source>
        <dbReference type="SAM" id="Phobius"/>
    </source>
</evidence>
<dbReference type="Gene3D" id="1.10.287.950">
    <property type="entry name" value="Methyl-accepting chemotaxis protein"/>
    <property type="match status" value="1"/>
</dbReference>
<gene>
    <name evidence="10" type="ORF">GCM10022278_20360</name>
</gene>
<comment type="caution">
    <text evidence="10">The sequence shown here is derived from an EMBL/GenBank/DDBJ whole genome shotgun (WGS) entry which is preliminary data.</text>
</comment>
<evidence type="ECO:0000256" key="2">
    <source>
        <dbReference type="ARBA" id="ARBA00022519"/>
    </source>
</evidence>
<evidence type="ECO:0000313" key="11">
    <source>
        <dbReference type="Proteomes" id="UP001501337"/>
    </source>
</evidence>
<keyword evidence="11" id="KW-1185">Reference proteome</keyword>
<feature type="transmembrane region" description="Helical" evidence="6">
    <location>
        <begin position="9"/>
        <end position="30"/>
    </location>
</feature>
<comment type="subcellular location">
    <subcellularLocation>
        <location evidence="1">Cell inner membrane</location>
        <topology evidence="1">Multi-pass membrane protein</topology>
    </subcellularLocation>
</comment>
<comment type="similarity">
    <text evidence="4">Belongs to the methyl-accepting chemotaxis (MCP) protein family.</text>
</comment>
<organism evidence="10 11">
    <name type="scientific">Allohahella marinimesophila</name>
    <dbReference type="NCBI Taxonomy" id="1054972"/>
    <lineage>
        <taxon>Bacteria</taxon>
        <taxon>Pseudomonadati</taxon>
        <taxon>Pseudomonadota</taxon>
        <taxon>Gammaproteobacteria</taxon>
        <taxon>Oceanospirillales</taxon>
        <taxon>Hahellaceae</taxon>
        <taxon>Allohahella</taxon>
    </lineage>
</organism>
<evidence type="ECO:0000259" key="8">
    <source>
        <dbReference type="PROSITE" id="PS50192"/>
    </source>
</evidence>
<feature type="domain" description="Methyl-accepting transducer" evidence="7">
    <location>
        <begin position="270"/>
        <end position="506"/>
    </location>
</feature>
<accession>A0ABP7PAE7</accession>
<evidence type="ECO:0000256" key="4">
    <source>
        <dbReference type="ARBA" id="ARBA00029447"/>
    </source>
</evidence>
<dbReference type="PROSITE" id="PS50192">
    <property type="entry name" value="T_SNARE"/>
    <property type="match status" value="1"/>
</dbReference>
<dbReference type="InterPro" id="IPR003660">
    <property type="entry name" value="HAMP_dom"/>
</dbReference>
<name>A0ABP7PAE7_9GAMM</name>
<reference evidence="11" key="1">
    <citation type="journal article" date="2019" name="Int. J. Syst. Evol. Microbiol.">
        <title>The Global Catalogue of Microorganisms (GCM) 10K type strain sequencing project: providing services to taxonomists for standard genome sequencing and annotation.</title>
        <authorList>
            <consortium name="The Broad Institute Genomics Platform"/>
            <consortium name="The Broad Institute Genome Sequencing Center for Infectious Disease"/>
            <person name="Wu L."/>
            <person name="Ma J."/>
        </authorList>
    </citation>
    <scope>NUCLEOTIDE SEQUENCE [LARGE SCALE GENOMIC DNA]</scope>
    <source>
        <strain evidence="11">JCM 17555</strain>
    </source>
</reference>
<keyword evidence="6" id="KW-1133">Transmembrane helix</keyword>
<evidence type="ECO:0000259" key="7">
    <source>
        <dbReference type="PROSITE" id="PS50111"/>
    </source>
</evidence>
<dbReference type="PANTHER" id="PTHR32089">
    <property type="entry name" value="METHYL-ACCEPTING CHEMOTAXIS PROTEIN MCPB"/>
    <property type="match status" value="1"/>
</dbReference>
<dbReference type="PANTHER" id="PTHR32089:SF112">
    <property type="entry name" value="LYSOZYME-LIKE PROTEIN-RELATED"/>
    <property type="match status" value="1"/>
</dbReference>
<evidence type="ECO:0000256" key="5">
    <source>
        <dbReference type="PROSITE-ProRule" id="PRU00284"/>
    </source>
</evidence>
<feature type="domain" description="T-SNARE coiled-coil homology" evidence="8">
    <location>
        <begin position="457"/>
        <end position="519"/>
    </location>
</feature>
<feature type="transmembrane region" description="Helical" evidence="6">
    <location>
        <begin position="187"/>
        <end position="207"/>
    </location>
</feature>
<evidence type="ECO:0008006" key="12">
    <source>
        <dbReference type="Google" id="ProtNLM"/>
    </source>
</evidence>
<evidence type="ECO:0000256" key="1">
    <source>
        <dbReference type="ARBA" id="ARBA00004429"/>
    </source>
</evidence>
<keyword evidence="3 5" id="KW-0807">Transducer</keyword>
<dbReference type="Pfam" id="PF00672">
    <property type="entry name" value="HAMP"/>
    <property type="match status" value="1"/>
</dbReference>